<protein>
    <recommendedName>
        <fullName evidence="2">Chromo domain-containing protein</fullName>
    </recommendedName>
</protein>
<dbReference type="InterPro" id="IPR036420">
    <property type="entry name" value="BRCT_dom_sf"/>
</dbReference>
<dbReference type="Pfam" id="PF16496">
    <property type="entry name" value="SWIRM-assoc_2"/>
    <property type="match status" value="1"/>
</dbReference>
<reference evidence="3 4" key="1">
    <citation type="submission" date="2020-02" db="EMBL/GenBank/DDBJ databases">
        <title>Draft genome sequence of Haematococcus lacustris strain NIES-144.</title>
        <authorList>
            <person name="Morimoto D."/>
            <person name="Nakagawa S."/>
            <person name="Yoshida T."/>
            <person name="Sawayama S."/>
        </authorList>
    </citation>
    <scope>NUCLEOTIDE SEQUENCE [LARGE SCALE GENOMIC DNA]</scope>
    <source>
        <strain evidence="3 4">NIES-144</strain>
    </source>
</reference>
<dbReference type="AlphaFoldDB" id="A0A699YR35"/>
<accession>A0A699YR35</accession>
<dbReference type="EMBL" id="BLLF01000003">
    <property type="protein sequence ID" value="GFH05602.1"/>
    <property type="molecule type" value="Genomic_DNA"/>
</dbReference>
<dbReference type="InterPro" id="IPR049898">
    <property type="entry name" value="MARR_BRCT_CHROMO"/>
</dbReference>
<organism evidence="3 4">
    <name type="scientific">Haematococcus lacustris</name>
    <name type="common">Green alga</name>
    <name type="synonym">Haematococcus pluvialis</name>
    <dbReference type="NCBI Taxonomy" id="44745"/>
    <lineage>
        <taxon>Eukaryota</taxon>
        <taxon>Viridiplantae</taxon>
        <taxon>Chlorophyta</taxon>
        <taxon>core chlorophytes</taxon>
        <taxon>Chlorophyceae</taxon>
        <taxon>CS clade</taxon>
        <taxon>Chlamydomonadales</taxon>
        <taxon>Haematococcaceae</taxon>
        <taxon>Haematococcus</taxon>
    </lineage>
</organism>
<dbReference type="Proteomes" id="UP000485058">
    <property type="component" value="Unassembled WGS sequence"/>
</dbReference>
<evidence type="ECO:0000256" key="1">
    <source>
        <dbReference type="SAM" id="MobiDB-lite"/>
    </source>
</evidence>
<comment type="caution">
    <text evidence="3">The sequence shown here is derived from an EMBL/GenBank/DDBJ whole genome shotgun (WGS) entry which is preliminary data.</text>
</comment>
<feature type="non-terminal residue" evidence="3">
    <location>
        <position position="256"/>
    </location>
</feature>
<gene>
    <name evidence="3" type="ORF">HaLaN_00090</name>
</gene>
<dbReference type="InterPro" id="IPR032450">
    <property type="entry name" value="SMARCC_N"/>
</dbReference>
<dbReference type="SUPFAM" id="SSF52113">
    <property type="entry name" value="BRCT domain"/>
    <property type="match status" value="1"/>
</dbReference>
<evidence type="ECO:0000313" key="3">
    <source>
        <dbReference type="EMBL" id="GFH05602.1"/>
    </source>
</evidence>
<feature type="compositionally biased region" description="Low complexity" evidence="1">
    <location>
        <begin position="43"/>
        <end position="55"/>
    </location>
</feature>
<sequence>LDPGGPDAPKVVKEEGVVGQHEMEWDDANQQQGGWGEVEEQQEQQGQQWEVGEAPPAAEVEAAVSRQLGAVLQQATNPLLAQEVPDAKYDAKAVATLVMQLHQFMEEAMGKNGPAKVHPKLPAKLLADLRPDGAVAMIASRLHKELEKARLLAIPLVHVHASNGPAASAKLKELVVKLGGQLAESADDPGVTHVVFPFGPKGDPDDGQQYMRVLSHKGMYATVHWWYLPDSYDEQLPLHAVQPRMEPDKEVQGPWL</sequence>
<proteinExistence type="predicted"/>
<keyword evidence="4" id="KW-1185">Reference proteome</keyword>
<feature type="region of interest" description="Disordered" evidence="1">
    <location>
        <begin position="16"/>
        <end position="55"/>
    </location>
</feature>
<name>A0A699YR35_HAELA</name>
<feature type="domain" description="Chromo" evidence="2">
    <location>
        <begin position="36"/>
        <end position="256"/>
    </location>
</feature>
<evidence type="ECO:0000313" key="4">
    <source>
        <dbReference type="Proteomes" id="UP000485058"/>
    </source>
</evidence>
<feature type="non-terminal residue" evidence="3">
    <location>
        <position position="1"/>
    </location>
</feature>
<evidence type="ECO:0000259" key="2">
    <source>
        <dbReference type="PROSITE" id="PS52032"/>
    </source>
</evidence>
<dbReference type="PROSITE" id="PS52032">
    <property type="entry name" value="MARR_BRCT_CHROMO"/>
    <property type="match status" value="1"/>
</dbReference>